<dbReference type="Proteomes" id="UP000280960">
    <property type="component" value="Chromosome"/>
</dbReference>
<name>A0A3G2R2F5_9FIRM</name>
<dbReference type="Pfam" id="PF02597">
    <property type="entry name" value="ThiS"/>
    <property type="match status" value="1"/>
</dbReference>
<evidence type="ECO:0008006" key="3">
    <source>
        <dbReference type="Google" id="ProtNLM"/>
    </source>
</evidence>
<gene>
    <name evidence="1" type="ORF">D2962_02685</name>
</gene>
<dbReference type="KEGG" id="bacg:D2962_02685"/>
<dbReference type="EMBL" id="CP033169">
    <property type="protein sequence ID" value="AYO29653.1"/>
    <property type="molecule type" value="Genomic_DNA"/>
</dbReference>
<reference evidence="1 2" key="1">
    <citation type="submission" date="2018-10" db="EMBL/GenBank/DDBJ databases">
        <authorList>
            <person name="Zhang X."/>
        </authorList>
    </citation>
    <scope>NUCLEOTIDE SEQUENCE [LARGE SCALE GENOMIC DNA]</scope>
    <source>
        <strain evidence="1 2">SK-G1</strain>
    </source>
</reference>
<protein>
    <recommendedName>
        <fullName evidence="3">MoaD/ThiS family protein</fullName>
    </recommendedName>
</protein>
<evidence type="ECO:0000313" key="2">
    <source>
        <dbReference type="Proteomes" id="UP000280960"/>
    </source>
</evidence>
<dbReference type="SUPFAM" id="SSF54285">
    <property type="entry name" value="MoaD/ThiS"/>
    <property type="match status" value="1"/>
</dbReference>
<sequence>MDIHVKLYGLLRRYGNENGGITLHMVSGITVQDVLNELKIPKGLYALTVVNGSVVKPETKLEEDKIEIIVYPPVNGG</sequence>
<keyword evidence="2" id="KW-1185">Reference proteome</keyword>
<dbReference type="AlphaFoldDB" id="A0A3G2R2F5"/>
<dbReference type="RefSeq" id="WP_122014040.1">
    <property type="nucleotide sequence ID" value="NZ_CP033169.1"/>
</dbReference>
<dbReference type="InterPro" id="IPR003749">
    <property type="entry name" value="ThiS/MoaD-like"/>
</dbReference>
<dbReference type="InterPro" id="IPR012675">
    <property type="entry name" value="Beta-grasp_dom_sf"/>
</dbReference>
<evidence type="ECO:0000313" key="1">
    <source>
        <dbReference type="EMBL" id="AYO29653.1"/>
    </source>
</evidence>
<dbReference type="InterPro" id="IPR016155">
    <property type="entry name" value="Mopterin_synth/thiamin_S_b"/>
</dbReference>
<dbReference type="Gene3D" id="3.10.20.30">
    <property type="match status" value="1"/>
</dbReference>
<proteinExistence type="predicted"/>
<accession>A0A3G2R2F5</accession>
<organism evidence="1 2">
    <name type="scientific">Biomaibacter acetigenes</name>
    <dbReference type="NCBI Taxonomy" id="2316383"/>
    <lineage>
        <taxon>Bacteria</taxon>
        <taxon>Bacillati</taxon>
        <taxon>Bacillota</taxon>
        <taxon>Clostridia</taxon>
        <taxon>Thermosediminibacterales</taxon>
        <taxon>Tepidanaerobacteraceae</taxon>
        <taxon>Biomaibacter</taxon>
    </lineage>
</organism>